<dbReference type="AlphaFoldDB" id="M1DBU6"/>
<dbReference type="InParanoid" id="M1DBU6"/>
<reference evidence="5" key="2">
    <citation type="submission" date="2015-06" db="UniProtKB">
        <authorList>
            <consortium name="EnsemblPlants"/>
        </authorList>
    </citation>
    <scope>IDENTIFICATION</scope>
    <source>
        <strain evidence="5">DM1-3 516 R44</strain>
    </source>
</reference>
<dbReference type="CDD" id="cd00167">
    <property type="entry name" value="SANT"/>
    <property type="match status" value="1"/>
</dbReference>
<protein>
    <submittedName>
        <fullName evidence="5">Uncharacterized protein</fullName>
    </submittedName>
</protein>
<evidence type="ECO:0000259" key="4">
    <source>
        <dbReference type="PROSITE" id="PS51294"/>
    </source>
</evidence>
<dbReference type="PROSITE" id="PS51294">
    <property type="entry name" value="HTH_MYB"/>
    <property type="match status" value="1"/>
</dbReference>
<sequence length="71" mass="8281">MKKTSMIKRRWNPEEDELLQKLVKAHGDENWSLIGQLVETKDKLKLQKGFKICDQTSVTDVWHPSVLGFLN</sequence>
<evidence type="ECO:0000313" key="6">
    <source>
        <dbReference type="Proteomes" id="UP000011115"/>
    </source>
</evidence>
<dbReference type="InterPro" id="IPR009057">
    <property type="entry name" value="Homeodomain-like_sf"/>
</dbReference>
<dbReference type="GO" id="GO:0000976">
    <property type="term" value="F:transcription cis-regulatory region binding"/>
    <property type="evidence" value="ECO:0007669"/>
    <property type="project" value="UniProtKB-ARBA"/>
</dbReference>
<evidence type="ECO:0000256" key="1">
    <source>
        <dbReference type="ARBA" id="ARBA00004123"/>
    </source>
</evidence>
<accession>M1DBU6</accession>
<reference evidence="6" key="1">
    <citation type="journal article" date="2011" name="Nature">
        <title>Genome sequence and analysis of the tuber crop potato.</title>
        <authorList>
            <consortium name="The Potato Genome Sequencing Consortium"/>
        </authorList>
    </citation>
    <scope>NUCLEOTIDE SEQUENCE [LARGE SCALE GENOMIC DNA]</scope>
    <source>
        <strain evidence="6">cv. DM1-3 516 R44</strain>
    </source>
</reference>
<dbReference type="GO" id="GO:0005634">
    <property type="term" value="C:nucleus"/>
    <property type="evidence" value="ECO:0007669"/>
    <property type="project" value="UniProtKB-SubCell"/>
</dbReference>
<evidence type="ECO:0000313" key="5">
    <source>
        <dbReference type="EnsemblPlants" id="PGSC0003DMT400086475"/>
    </source>
</evidence>
<dbReference type="InterPro" id="IPR017930">
    <property type="entry name" value="Myb_dom"/>
</dbReference>
<name>M1DBU6_SOLTU</name>
<dbReference type="InterPro" id="IPR001005">
    <property type="entry name" value="SANT/Myb"/>
</dbReference>
<dbReference type="SUPFAM" id="SSF46689">
    <property type="entry name" value="Homeodomain-like"/>
    <property type="match status" value="1"/>
</dbReference>
<proteinExistence type="predicted"/>
<organism evidence="5 6">
    <name type="scientific">Solanum tuberosum</name>
    <name type="common">Potato</name>
    <dbReference type="NCBI Taxonomy" id="4113"/>
    <lineage>
        <taxon>Eukaryota</taxon>
        <taxon>Viridiplantae</taxon>
        <taxon>Streptophyta</taxon>
        <taxon>Embryophyta</taxon>
        <taxon>Tracheophyta</taxon>
        <taxon>Spermatophyta</taxon>
        <taxon>Magnoliopsida</taxon>
        <taxon>eudicotyledons</taxon>
        <taxon>Gunneridae</taxon>
        <taxon>Pentapetalae</taxon>
        <taxon>asterids</taxon>
        <taxon>lamiids</taxon>
        <taxon>Solanales</taxon>
        <taxon>Solanaceae</taxon>
        <taxon>Solanoideae</taxon>
        <taxon>Solaneae</taxon>
        <taxon>Solanum</taxon>
    </lineage>
</organism>
<dbReference type="HOGENOM" id="CLU_2744991_0_0_1"/>
<keyword evidence="6" id="KW-1185">Reference proteome</keyword>
<keyword evidence="2" id="KW-0539">Nucleus</keyword>
<comment type="subcellular location">
    <subcellularLocation>
        <location evidence="1">Nucleus</location>
    </subcellularLocation>
</comment>
<dbReference type="Pfam" id="PF00249">
    <property type="entry name" value="Myb_DNA-binding"/>
    <property type="match status" value="1"/>
</dbReference>
<dbReference type="SMART" id="SM00717">
    <property type="entry name" value="SANT"/>
    <property type="match status" value="1"/>
</dbReference>
<dbReference type="Gene3D" id="1.10.10.60">
    <property type="entry name" value="Homeodomain-like"/>
    <property type="match status" value="1"/>
</dbReference>
<dbReference type="Gramene" id="PGSC0003DMT400086475">
    <property type="protein sequence ID" value="PGSC0003DMT400086475"/>
    <property type="gene ID" value="PGSC0003DMG400036046"/>
</dbReference>
<dbReference type="GO" id="GO:0010597">
    <property type="term" value="P:green leaf volatile biosynthetic process"/>
    <property type="evidence" value="ECO:0007669"/>
    <property type="project" value="UniProtKB-ARBA"/>
</dbReference>
<dbReference type="PROSITE" id="PS50090">
    <property type="entry name" value="MYB_LIKE"/>
    <property type="match status" value="1"/>
</dbReference>
<dbReference type="Proteomes" id="UP000011115">
    <property type="component" value="Unassembled WGS sequence"/>
</dbReference>
<feature type="domain" description="HTH myb-type" evidence="4">
    <location>
        <begin position="1"/>
        <end position="52"/>
    </location>
</feature>
<evidence type="ECO:0000259" key="3">
    <source>
        <dbReference type="PROSITE" id="PS50090"/>
    </source>
</evidence>
<dbReference type="EnsemblPlants" id="PGSC0003DMT400086475">
    <property type="protein sequence ID" value="PGSC0003DMT400086475"/>
    <property type="gene ID" value="PGSC0003DMG400036046"/>
</dbReference>
<feature type="domain" description="Myb-like" evidence="3">
    <location>
        <begin position="3"/>
        <end position="41"/>
    </location>
</feature>
<dbReference type="PaxDb" id="4113-PGSC0003DMT400086475"/>
<evidence type="ECO:0000256" key="2">
    <source>
        <dbReference type="ARBA" id="ARBA00023242"/>
    </source>
</evidence>